<evidence type="ECO:0000256" key="1">
    <source>
        <dbReference type="SAM" id="SignalP"/>
    </source>
</evidence>
<name>A0ABQ7FU35_DUNSA</name>
<evidence type="ECO:0000313" key="2">
    <source>
        <dbReference type="EMBL" id="KAF5825929.1"/>
    </source>
</evidence>
<keyword evidence="3" id="KW-1185">Reference proteome</keyword>
<evidence type="ECO:0000313" key="3">
    <source>
        <dbReference type="Proteomes" id="UP000815325"/>
    </source>
</evidence>
<gene>
    <name evidence="2" type="ORF">DUNSADRAFT_5857</name>
</gene>
<dbReference type="Proteomes" id="UP000815325">
    <property type="component" value="Unassembled WGS sequence"/>
</dbReference>
<organism evidence="2 3">
    <name type="scientific">Dunaliella salina</name>
    <name type="common">Green alga</name>
    <name type="synonym">Protococcus salinus</name>
    <dbReference type="NCBI Taxonomy" id="3046"/>
    <lineage>
        <taxon>Eukaryota</taxon>
        <taxon>Viridiplantae</taxon>
        <taxon>Chlorophyta</taxon>
        <taxon>core chlorophytes</taxon>
        <taxon>Chlorophyceae</taxon>
        <taxon>CS clade</taxon>
        <taxon>Chlamydomonadales</taxon>
        <taxon>Dunaliellaceae</taxon>
        <taxon>Dunaliella</taxon>
    </lineage>
</organism>
<feature type="signal peptide" evidence="1">
    <location>
        <begin position="1"/>
        <end position="27"/>
    </location>
</feature>
<accession>A0ABQ7FU35</accession>
<protein>
    <submittedName>
        <fullName evidence="2">Uncharacterized protein</fullName>
    </submittedName>
</protein>
<proteinExistence type="predicted"/>
<sequence>MVTRYIQSRYFYLIVFLLLLILSPRHIIERMESGDVELPIRSQRDRGIKMEDSCAFRNYNEEIDFEVARAVEVLTGTVADREKGLHTSQVSALRAHVNEAIMKYQKQLHCESLQQRVACGKFCGELDSSILIS</sequence>
<comment type="caution">
    <text evidence="2">The sequence shown here is derived from an EMBL/GenBank/DDBJ whole genome shotgun (WGS) entry which is preliminary data.</text>
</comment>
<dbReference type="EMBL" id="MU071661">
    <property type="protein sequence ID" value="KAF5825929.1"/>
    <property type="molecule type" value="Genomic_DNA"/>
</dbReference>
<keyword evidence="1" id="KW-0732">Signal</keyword>
<reference evidence="2" key="1">
    <citation type="submission" date="2017-08" db="EMBL/GenBank/DDBJ databases">
        <authorList>
            <person name="Polle J.E."/>
            <person name="Barry K."/>
            <person name="Cushman J."/>
            <person name="Schmutz J."/>
            <person name="Tran D."/>
            <person name="Hathwaick L.T."/>
            <person name="Yim W.C."/>
            <person name="Jenkins J."/>
            <person name="Mckie-Krisberg Z.M."/>
            <person name="Prochnik S."/>
            <person name="Lindquist E."/>
            <person name="Dockter R.B."/>
            <person name="Adam C."/>
            <person name="Molina H."/>
            <person name="Bunkerborg J."/>
            <person name="Jin E."/>
            <person name="Buchheim M."/>
            <person name="Magnuson J."/>
        </authorList>
    </citation>
    <scope>NUCLEOTIDE SEQUENCE</scope>
    <source>
        <strain evidence="2">CCAP 19/18</strain>
    </source>
</reference>
<feature type="chain" id="PRO_5046144970" evidence="1">
    <location>
        <begin position="28"/>
        <end position="133"/>
    </location>
</feature>